<keyword evidence="3" id="KW-1003">Cell membrane</keyword>
<comment type="caution">
    <text evidence="8">The sequence shown here is derived from an EMBL/GenBank/DDBJ whole genome shotgun (WGS) entry which is preliminary data.</text>
</comment>
<evidence type="ECO:0000256" key="5">
    <source>
        <dbReference type="ARBA" id="ARBA00022989"/>
    </source>
</evidence>
<reference evidence="8 9" key="1">
    <citation type="submission" date="2018-04" db="EMBL/GenBank/DDBJ databases">
        <title>Novel species isolated from glacier.</title>
        <authorList>
            <person name="Liu Q."/>
            <person name="Xin Y.-H."/>
        </authorList>
    </citation>
    <scope>NUCLEOTIDE SEQUENCE [LARGE SCALE GENOMIC DNA]</scope>
    <source>
        <strain evidence="8 9">GT1R17</strain>
    </source>
</reference>
<evidence type="ECO:0000256" key="4">
    <source>
        <dbReference type="ARBA" id="ARBA00022692"/>
    </source>
</evidence>
<feature type="transmembrane region" description="Helical" evidence="7">
    <location>
        <begin position="12"/>
        <end position="32"/>
    </location>
</feature>
<name>A0A2T5MGT1_9GAMM</name>
<dbReference type="Pfam" id="PF07681">
    <property type="entry name" value="DoxX"/>
    <property type="match status" value="1"/>
</dbReference>
<proteinExistence type="inferred from homology"/>
<keyword evidence="6 7" id="KW-0472">Membrane</keyword>
<evidence type="ECO:0000256" key="2">
    <source>
        <dbReference type="ARBA" id="ARBA00006679"/>
    </source>
</evidence>
<evidence type="ECO:0000313" key="8">
    <source>
        <dbReference type="EMBL" id="PTU31739.1"/>
    </source>
</evidence>
<evidence type="ECO:0000313" key="9">
    <source>
        <dbReference type="Proteomes" id="UP000244248"/>
    </source>
</evidence>
<keyword evidence="5 7" id="KW-1133">Transmembrane helix</keyword>
<evidence type="ECO:0000256" key="7">
    <source>
        <dbReference type="SAM" id="Phobius"/>
    </source>
</evidence>
<gene>
    <name evidence="8" type="ORF">CJD38_10585</name>
</gene>
<dbReference type="GO" id="GO:0005886">
    <property type="term" value="C:plasma membrane"/>
    <property type="evidence" value="ECO:0007669"/>
    <property type="project" value="UniProtKB-SubCell"/>
</dbReference>
<keyword evidence="9" id="KW-1185">Reference proteome</keyword>
<dbReference type="Proteomes" id="UP000244248">
    <property type="component" value="Unassembled WGS sequence"/>
</dbReference>
<feature type="transmembrane region" description="Helical" evidence="7">
    <location>
        <begin position="96"/>
        <end position="115"/>
    </location>
</feature>
<evidence type="ECO:0000256" key="3">
    <source>
        <dbReference type="ARBA" id="ARBA00022475"/>
    </source>
</evidence>
<protein>
    <submittedName>
        <fullName evidence="8">DoxX family protein</fullName>
    </submittedName>
</protein>
<organism evidence="8 9">
    <name type="scientific">Stenotrophobium rhamnosiphilum</name>
    <dbReference type="NCBI Taxonomy" id="2029166"/>
    <lineage>
        <taxon>Bacteria</taxon>
        <taxon>Pseudomonadati</taxon>
        <taxon>Pseudomonadota</taxon>
        <taxon>Gammaproteobacteria</taxon>
        <taxon>Nevskiales</taxon>
        <taxon>Nevskiaceae</taxon>
        <taxon>Stenotrophobium</taxon>
    </lineage>
</organism>
<dbReference type="EMBL" id="QANS01000003">
    <property type="protein sequence ID" value="PTU31739.1"/>
    <property type="molecule type" value="Genomic_DNA"/>
</dbReference>
<accession>A0A2T5MGT1</accession>
<dbReference type="OrthoDB" id="9792760at2"/>
<dbReference type="RefSeq" id="WP_107940291.1">
    <property type="nucleotide sequence ID" value="NZ_QANS01000003.1"/>
</dbReference>
<dbReference type="PANTHER" id="PTHR33452">
    <property type="entry name" value="OXIDOREDUCTASE CATD-RELATED"/>
    <property type="match status" value="1"/>
</dbReference>
<dbReference type="AlphaFoldDB" id="A0A2T5MGT1"/>
<dbReference type="PANTHER" id="PTHR33452:SF1">
    <property type="entry name" value="INNER MEMBRANE PROTEIN YPHA-RELATED"/>
    <property type="match status" value="1"/>
</dbReference>
<evidence type="ECO:0000256" key="1">
    <source>
        <dbReference type="ARBA" id="ARBA00004651"/>
    </source>
</evidence>
<evidence type="ECO:0000256" key="6">
    <source>
        <dbReference type="ARBA" id="ARBA00023136"/>
    </source>
</evidence>
<feature type="transmembrane region" description="Helical" evidence="7">
    <location>
        <begin position="70"/>
        <end position="90"/>
    </location>
</feature>
<comment type="subcellular location">
    <subcellularLocation>
        <location evidence="1">Cell membrane</location>
        <topology evidence="1">Multi-pass membrane protein</topology>
    </subcellularLocation>
</comment>
<dbReference type="InterPro" id="IPR032808">
    <property type="entry name" value="DoxX"/>
</dbReference>
<feature type="transmembrane region" description="Helical" evidence="7">
    <location>
        <begin position="38"/>
        <end position="63"/>
    </location>
</feature>
<sequence>MSKLQNSAELTGRILMAAIFVLAGAGKITAYAGTQQYMAAMGVPGAMLPLVIALELGGGLLLIAGFQTRLIALALAGFSVASAALFHSNLGDQTQFIMFFKNVAMAGGFLIIAANGPGAYSLDRRGN</sequence>
<comment type="similarity">
    <text evidence="2">Belongs to the DoxX family.</text>
</comment>
<keyword evidence="4 7" id="KW-0812">Transmembrane</keyword>
<dbReference type="InterPro" id="IPR051907">
    <property type="entry name" value="DoxX-like_oxidoreductase"/>
</dbReference>